<comment type="caution">
    <text evidence="1">The sequence shown here is derived from an EMBL/GenBank/DDBJ whole genome shotgun (WGS) entry which is preliminary data.</text>
</comment>
<keyword evidence="2" id="KW-1185">Reference proteome</keyword>
<accession>A0A563UAH4</accession>
<evidence type="ECO:0000313" key="1">
    <source>
        <dbReference type="EMBL" id="TWR28340.1"/>
    </source>
</evidence>
<proteinExistence type="predicted"/>
<sequence>MATQFVTDENGKRTSVIISIEHYENLLHQHQRDLELTDEYKKMMDEMLLKEDDGTATYVSAEHIKSKFMPK</sequence>
<dbReference type="Proteomes" id="UP000318010">
    <property type="component" value="Unassembled WGS sequence"/>
</dbReference>
<organism evidence="1 2">
    <name type="scientific">Mucilaginibacter achroorhodeus</name>
    <dbReference type="NCBI Taxonomy" id="2599294"/>
    <lineage>
        <taxon>Bacteria</taxon>
        <taxon>Pseudomonadati</taxon>
        <taxon>Bacteroidota</taxon>
        <taxon>Sphingobacteriia</taxon>
        <taxon>Sphingobacteriales</taxon>
        <taxon>Sphingobacteriaceae</taxon>
        <taxon>Mucilaginibacter</taxon>
    </lineage>
</organism>
<dbReference type="RefSeq" id="WP_146269134.1">
    <property type="nucleotide sequence ID" value="NZ_VOEI01000001.1"/>
</dbReference>
<gene>
    <name evidence="1" type="ORF">FPZ42_03755</name>
</gene>
<evidence type="ECO:0000313" key="2">
    <source>
        <dbReference type="Proteomes" id="UP000318010"/>
    </source>
</evidence>
<dbReference type="AlphaFoldDB" id="A0A563UAH4"/>
<dbReference type="OrthoDB" id="798979at2"/>
<name>A0A563UAH4_9SPHI</name>
<evidence type="ECO:0008006" key="3">
    <source>
        <dbReference type="Google" id="ProtNLM"/>
    </source>
</evidence>
<dbReference type="EMBL" id="VOEI01000001">
    <property type="protein sequence ID" value="TWR28340.1"/>
    <property type="molecule type" value="Genomic_DNA"/>
</dbReference>
<reference evidence="1 2" key="1">
    <citation type="submission" date="2019-07" db="EMBL/GenBank/DDBJ databases">
        <authorList>
            <person name="Kim J."/>
        </authorList>
    </citation>
    <scope>NUCLEOTIDE SEQUENCE [LARGE SCALE GENOMIC DNA]</scope>
    <source>
        <strain evidence="1 2">MJ1a</strain>
    </source>
</reference>
<protein>
    <recommendedName>
        <fullName evidence="3">Prevent-host-death family protein</fullName>
    </recommendedName>
</protein>